<dbReference type="InterPro" id="IPR035919">
    <property type="entry name" value="EAL_sf"/>
</dbReference>
<dbReference type="InterPro" id="IPR042240">
    <property type="entry name" value="CHASE_sf"/>
</dbReference>
<reference evidence="11" key="1">
    <citation type="journal article" date="2015" name="Nature">
        <title>Complex archaea that bridge the gap between prokaryotes and eukaryotes.</title>
        <authorList>
            <person name="Spang A."/>
            <person name="Saw J.H."/>
            <person name="Jorgensen S.L."/>
            <person name="Zaremba-Niedzwiedzka K."/>
            <person name="Martijn J."/>
            <person name="Lind A.E."/>
            <person name="van Eijk R."/>
            <person name="Schleper C."/>
            <person name="Guy L."/>
            <person name="Ettema T.J."/>
        </authorList>
    </citation>
    <scope>NUCLEOTIDE SEQUENCE</scope>
</reference>
<dbReference type="InterPro" id="IPR035965">
    <property type="entry name" value="PAS-like_dom_sf"/>
</dbReference>
<accession>A0A0F9S7N9</accession>
<feature type="domain" description="PAS" evidence="6">
    <location>
        <begin position="419"/>
        <end position="464"/>
    </location>
</feature>
<dbReference type="InterPro" id="IPR000014">
    <property type="entry name" value="PAS"/>
</dbReference>
<feature type="domain" description="PAS" evidence="6">
    <location>
        <begin position="292"/>
        <end position="334"/>
    </location>
</feature>
<dbReference type="AlphaFoldDB" id="A0A0F9S7N9"/>
<evidence type="ECO:0000259" key="10">
    <source>
        <dbReference type="PROSITE" id="PS50887"/>
    </source>
</evidence>
<comment type="subcellular location">
    <subcellularLocation>
        <location evidence="1">Membrane</location>
    </subcellularLocation>
</comment>
<evidence type="ECO:0000313" key="11">
    <source>
        <dbReference type="EMBL" id="KKN64920.1"/>
    </source>
</evidence>
<feature type="transmembrane region" description="Helical" evidence="5">
    <location>
        <begin position="266"/>
        <end position="286"/>
    </location>
</feature>
<dbReference type="CDD" id="cd01949">
    <property type="entry name" value="GGDEF"/>
    <property type="match status" value="1"/>
</dbReference>
<name>A0A0F9S7N9_9ZZZZ</name>
<proteinExistence type="predicted"/>
<evidence type="ECO:0000256" key="1">
    <source>
        <dbReference type="ARBA" id="ARBA00004370"/>
    </source>
</evidence>
<evidence type="ECO:0000256" key="4">
    <source>
        <dbReference type="ARBA" id="ARBA00023136"/>
    </source>
</evidence>
<evidence type="ECO:0000259" key="8">
    <source>
        <dbReference type="PROSITE" id="PS50839"/>
    </source>
</evidence>
<dbReference type="CDD" id="cd00130">
    <property type="entry name" value="PAS"/>
    <property type="match status" value="1"/>
</dbReference>
<dbReference type="GO" id="GO:0007165">
    <property type="term" value="P:signal transduction"/>
    <property type="evidence" value="ECO:0007669"/>
    <property type="project" value="UniProtKB-ARBA"/>
</dbReference>
<dbReference type="InterPro" id="IPR029787">
    <property type="entry name" value="Nucleotide_cyclase"/>
</dbReference>
<dbReference type="InterPro" id="IPR001610">
    <property type="entry name" value="PAC"/>
</dbReference>
<dbReference type="PROSITE" id="PS50839">
    <property type="entry name" value="CHASE"/>
    <property type="match status" value="1"/>
</dbReference>
<comment type="caution">
    <text evidence="11">The sequence shown here is derived from an EMBL/GenBank/DDBJ whole genome shotgun (WGS) entry which is preliminary data.</text>
</comment>
<dbReference type="NCBIfam" id="TIGR00229">
    <property type="entry name" value="sensory_box"/>
    <property type="match status" value="2"/>
</dbReference>
<dbReference type="PANTHER" id="PTHR44757:SF2">
    <property type="entry name" value="BIOFILM ARCHITECTURE MAINTENANCE PROTEIN MBAA"/>
    <property type="match status" value="1"/>
</dbReference>
<dbReference type="InterPro" id="IPR000160">
    <property type="entry name" value="GGDEF_dom"/>
</dbReference>
<evidence type="ECO:0000256" key="2">
    <source>
        <dbReference type="ARBA" id="ARBA00022692"/>
    </source>
</evidence>
<dbReference type="PROSITE" id="PS50887">
    <property type="entry name" value="GGDEF"/>
    <property type="match status" value="1"/>
</dbReference>
<protein>
    <submittedName>
        <fullName evidence="11">Uncharacterized protein</fullName>
    </submittedName>
</protein>
<dbReference type="SMART" id="SM01079">
    <property type="entry name" value="CHASE"/>
    <property type="match status" value="1"/>
</dbReference>
<dbReference type="Gene3D" id="3.30.450.350">
    <property type="entry name" value="CHASE domain"/>
    <property type="match status" value="1"/>
</dbReference>
<dbReference type="SUPFAM" id="SSF55073">
    <property type="entry name" value="Nucleotide cyclase"/>
    <property type="match status" value="1"/>
</dbReference>
<dbReference type="InterPro" id="IPR000700">
    <property type="entry name" value="PAS-assoc_C"/>
</dbReference>
<dbReference type="Pfam" id="PF13188">
    <property type="entry name" value="PAS_8"/>
    <property type="match status" value="1"/>
</dbReference>
<feature type="domain" description="GGDEF" evidence="10">
    <location>
        <begin position="576"/>
        <end position="709"/>
    </location>
</feature>
<dbReference type="InterPro" id="IPR006189">
    <property type="entry name" value="CHASE_dom"/>
</dbReference>
<organism evidence="11">
    <name type="scientific">marine sediment metagenome</name>
    <dbReference type="NCBI Taxonomy" id="412755"/>
    <lineage>
        <taxon>unclassified sequences</taxon>
        <taxon>metagenomes</taxon>
        <taxon>ecological metagenomes</taxon>
    </lineage>
</organism>
<evidence type="ECO:0000256" key="3">
    <source>
        <dbReference type="ARBA" id="ARBA00022989"/>
    </source>
</evidence>
<feature type="domain" description="PAC" evidence="7">
    <location>
        <begin position="492"/>
        <end position="544"/>
    </location>
</feature>
<dbReference type="CDD" id="cd01948">
    <property type="entry name" value="EAL"/>
    <property type="match status" value="1"/>
</dbReference>
<dbReference type="InterPro" id="IPR043128">
    <property type="entry name" value="Rev_trsase/Diguanyl_cyclase"/>
</dbReference>
<dbReference type="SMART" id="SM00086">
    <property type="entry name" value="PAC"/>
    <property type="match status" value="2"/>
</dbReference>
<feature type="transmembrane region" description="Helical" evidence="5">
    <location>
        <begin position="12"/>
        <end position="33"/>
    </location>
</feature>
<keyword evidence="3 5" id="KW-1133">Transmembrane helix</keyword>
<dbReference type="PANTHER" id="PTHR44757">
    <property type="entry name" value="DIGUANYLATE CYCLASE DGCP"/>
    <property type="match status" value="1"/>
</dbReference>
<feature type="domain" description="EAL" evidence="9">
    <location>
        <begin position="718"/>
        <end position="973"/>
    </location>
</feature>
<dbReference type="GO" id="GO:0003824">
    <property type="term" value="F:catalytic activity"/>
    <property type="evidence" value="ECO:0007669"/>
    <property type="project" value="UniProtKB-ARBA"/>
</dbReference>
<dbReference type="PROSITE" id="PS50883">
    <property type="entry name" value="EAL"/>
    <property type="match status" value="1"/>
</dbReference>
<evidence type="ECO:0000256" key="5">
    <source>
        <dbReference type="SAM" id="Phobius"/>
    </source>
</evidence>
<dbReference type="NCBIfam" id="TIGR00254">
    <property type="entry name" value="GGDEF"/>
    <property type="match status" value="1"/>
</dbReference>
<dbReference type="SMART" id="SM00267">
    <property type="entry name" value="GGDEF"/>
    <property type="match status" value="1"/>
</dbReference>
<dbReference type="Pfam" id="PF00990">
    <property type="entry name" value="GGDEF"/>
    <property type="match status" value="1"/>
</dbReference>
<dbReference type="Pfam" id="PF03924">
    <property type="entry name" value="CHASE"/>
    <property type="match status" value="1"/>
</dbReference>
<sequence length="1103" mass="126094">MNRYTLHKNKLLIYFCLLALLLIITATVLSTVLTEKALYQRQLSTQSQLDKYHDLLSADLNSYVQTIDVLSSLFIVNPSISQADFQQAVRYLVNDDSVIRNITAAPDMKIRYVYPEQGNDDVIGLDYRQLPEQSEPAERARLTGKVVVAGPLTLKQGGEGLILRKPVYLNGQDKTDKTFWGLISIVLDLQRFEAENHLGDDSFFQFAIKGRNSLGRAGDVFFGDPEIFDQGALTKTLKLPEGEWLLAIQPVGGMHESDKTYWQRTLIIYGFTLLIMIFLIIIVRFFSIATVANAKYRKLIHSSPVPYVMLTSEQKVLFINHAFTDTYGYDADNIDSLPEWPELISLAQKNRHAYNFETEEDAELSHIQGLTSAFEIKLHTQNNKQKVALVNSSLVENSFGDQTLLVVYDITVRKEAEEQLRFSSRVFNQAQEGIIVTETNGTIIDVNPAFCDITGYYREEVIGKKPNMLKSGRHSRAFFTNLWQSLTEHGYWQGEIWNKRKNNELYAELLTISALIEEDGSTKHYVGLFSDITHVKQQQETLELMAHYDVLTKLPNRVLFADRFSQAVAHCKRTQTMLAVCFLDLDNFKPVNDTYGHDAGDQLLIEVASRLKSSVREEDTISRFGGDEFAIIFRDIHSEHECEEFLKRIHTSLAQPYQIDELRLTISASSGVSFYSDEHDDLDTLLRHADQSMYKAKLTGRNNYQLFNSADNEQTIEKQTRLNEIREGLRSDQFCLFYQPKVNMRTGEVFGVEALIRWLHPTKGLIPPIQFLPLIIDSELEVEMGLWVVNAALDELESLHKAGKKLEVSVNISSYHLQSSSFIKDIESALTEHPGLASSYFQLEIVETSALGDIGAITRVLKQCSDVLGVSVALDDFGTGYSSLTHLRHLNARTIKIDQSFIRDMLDDPQDYTIVDGVTGLAESFNRQVIAEGVETIEHGLMLMMMGCESAQGYGIARPMPFDQLSEWLDSYEPVKAWLEAGKEVLSPQREAIKFLLLTLKRWHELFESSVNANEHGASLHWPILDRHRSHCGRWIQRVTSQQLFSPLWLVEFEDKYVNWQQLANDIYHLVMSDQHEKAFENMRDYNTKYRQLLNHINQFEYH</sequence>
<keyword evidence="4 5" id="KW-0472">Membrane</keyword>
<dbReference type="FunFam" id="3.30.70.270:FF:000001">
    <property type="entry name" value="Diguanylate cyclase domain protein"/>
    <property type="match status" value="1"/>
</dbReference>
<evidence type="ECO:0000259" key="9">
    <source>
        <dbReference type="PROSITE" id="PS50883"/>
    </source>
</evidence>
<dbReference type="SUPFAM" id="SSF55785">
    <property type="entry name" value="PYP-like sensor domain (PAS domain)"/>
    <property type="match status" value="2"/>
</dbReference>
<dbReference type="Pfam" id="PF00563">
    <property type="entry name" value="EAL"/>
    <property type="match status" value="1"/>
</dbReference>
<dbReference type="Pfam" id="PF13426">
    <property type="entry name" value="PAS_9"/>
    <property type="match status" value="1"/>
</dbReference>
<dbReference type="SMART" id="SM00052">
    <property type="entry name" value="EAL"/>
    <property type="match status" value="1"/>
</dbReference>
<dbReference type="SUPFAM" id="SSF141868">
    <property type="entry name" value="EAL domain-like"/>
    <property type="match status" value="1"/>
</dbReference>
<dbReference type="InterPro" id="IPR001633">
    <property type="entry name" value="EAL_dom"/>
</dbReference>
<dbReference type="PROSITE" id="PS50112">
    <property type="entry name" value="PAS"/>
    <property type="match status" value="2"/>
</dbReference>
<evidence type="ECO:0000259" key="6">
    <source>
        <dbReference type="PROSITE" id="PS50112"/>
    </source>
</evidence>
<dbReference type="InterPro" id="IPR052155">
    <property type="entry name" value="Biofilm_reg_signaling"/>
</dbReference>
<feature type="domain" description="CHASE" evidence="8">
    <location>
        <begin position="110"/>
        <end position="192"/>
    </location>
</feature>
<dbReference type="Gene3D" id="3.20.20.450">
    <property type="entry name" value="EAL domain"/>
    <property type="match status" value="1"/>
</dbReference>
<dbReference type="Gene3D" id="3.30.450.20">
    <property type="entry name" value="PAS domain"/>
    <property type="match status" value="2"/>
</dbReference>
<dbReference type="EMBL" id="LAZR01000540">
    <property type="protein sequence ID" value="KKN64920.1"/>
    <property type="molecule type" value="Genomic_DNA"/>
</dbReference>
<dbReference type="GO" id="GO:0016020">
    <property type="term" value="C:membrane"/>
    <property type="evidence" value="ECO:0007669"/>
    <property type="project" value="UniProtKB-SubCell"/>
</dbReference>
<dbReference type="Gene3D" id="3.30.70.270">
    <property type="match status" value="1"/>
</dbReference>
<evidence type="ECO:0000259" key="7">
    <source>
        <dbReference type="PROSITE" id="PS50113"/>
    </source>
</evidence>
<keyword evidence="2 5" id="KW-0812">Transmembrane</keyword>
<dbReference type="SMART" id="SM00091">
    <property type="entry name" value="PAS"/>
    <property type="match status" value="2"/>
</dbReference>
<gene>
    <name evidence="11" type="ORF">LCGC14_0486790</name>
</gene>
<dbReference type="PROSITE" id="PS50113">
    <property type="entry name" value="PAC"/>
    <property type="match status" value="1"/>
</dbReference>